<dbReference type="InterPro" id="IPR028309">
    <property type="entry name" value="RB_fam"/>
</dbReference>
<evidence type="ECO:0000313" key="4">
    <source>
        <dbReference type="Proteomes" id="UP001557470"/>
    </source>
</evidence>
<dbReference type="SMART" id="SM01368">
    <property type="entry name" value="RB_A"/>
    <property type="match status" value="1"/>
</dbReference>
<dbReference type="InterPro" id="IPR036915">
    <property type="entry name" value="Cyclin-like_sf"/>
</dbReference>
<keyword evidence="4" id="KW-1185">Reference proteome</keyword>
<name>A0ABD0XI97_UMBPY</name>
<protein>
    <recommendedName>
        <fullName evidence="2">Retinoblastoma-associated protein A-box domain-containing protein</fullName>
    </recommendedName>
</protein>
<evidence type="ECO:0000259" key="2">
    <source>
        <dbReference type="SMART" id="SM01368"/>
    </source>
</evidence>
<comment type="caution">
    <text evidence="3">The sequence shown here is derived from an EMBL/GenBank/DDBJ whole genome shotgun (WGS) entry which is preliminary data.</text>
</comment>
<feature type="compositionally biased region" description="Polar residues" evidence="1">
    <location>
        <begin position="309"/>
        <end position="329"/>
    </location>
</feature>
<dbReference type="PANTHER" id="PTHR13742:SF8">
    <property type="entry name" value="RETINOBLASTOMA-LIKE PROTEIN 2"/>
    <property type="match status" value="1"/>
</dbReference>
<feature type="domain" description="Retinoblastoma-associated protein A-box" evidence="2">
    <location>
        <begin position="2"/>
        <end position="192"/>
    </location>
</feature>
<organism evidence="3 4">
    <name type="scientific">Umbra pygmaea</name>
    <name type="common">Eastern mudminnow</name>
    <dbReference type="NCBI Taxonomy" id="75934"/>
    <lineage>
        <taxon>Eukaryota</taxon>
        <taxon>Metazoa</taxon>
        <taxon>Chordata</taxon>
        <taxon>Craniata</taxon>
        <taxon>Vertebrata</taxon>
        <taxon>Euteleostomi</taxon>
        <taxon>Actinopterygii</taxon>
        <taxon>Neopterygii</taxon>
        <taxon>Teleostei</taxon>
        <taxon>Protacanthopterygii</taxon>
        <taxon>Esociformes</taxon>
        <taxon>Umbridae</taxon>
        <taxon>Umbra</taxon>
    </lineage>
</organism>
<dbReference type="SUPFAM" id="SSF47954">
    <property type="entry name" value="Cyclin-like"/>
    <property type="match status" value="2"/>
</dbReference>
<evidence type="ECO:0000256" key="1">
    <source>
        <dbReference type="SAM" id="MobiDB-lite"/>
    </source>
</evidence>
<accession>A0ABD0XI97</accession>
<dbReference type="InterPro" id="IPR002719">
    <property type="entry name" value="RB_B"/>
</dbReference>
<dbReference type="InterPro" id="IPR002720">
    <property type="entry name" value="RB_A"/>
</dbReference>
<evidence type="ECO:0000313" key="3">
    <source>
        <dbReference type="EMBL" id="KAL1007457.1"/>
    </source>
</evidence>
<feature type="region of interest" description="Disordered" evidence="1">
    <location>
        <begin position="309"/>
        <end position="334"/>
    </location>
</feature>
<dbReference type="PANTHER" id="PTHR13742">
    <property type="entry name" value="RETINOBLASTOMA-ASSOCIATED PROTEIN RB -RELATED"/>
    <property type="match status" value="1"/>
</dbReference>
<dbReference type="AlphaFoldDB" id="A0ABD0XI97"/>
<dbReference type="Pfam" id="PF01857">
    <property type="entry name" value="RB_B"/>
    <property type="match status" value="1"/>
</dbReference>
<proteinExistence type="predicted"/>
<sequence>MATQLKDLLSGWRHVPSDSLASTFRCCERNPSENISTRLRAMLNIFYKHYTETDDESSSLAREYSNQTEALYYRVLEAVIDQEKSILDCKKEKRLNAIHLSGILENDLFQRSLVACCLEIVLFSHQPSSRFCFPRVIDIYSLSPYNFHKVIEPVLRAVEFLLPAVVRHLTRIEEQVLESLAWSVNSPLWDHIKEAKDQGQVPTCHQVMPPQNLQYTGRESQNPPNPSALIPGHVNHPHGNNLNSQMILHDRYSSPHVGSNMASGQTIPVGQLQSCDLVTRKTMVAMASPTVSTNNGQSVTIPVQVGLQSTNQPDVSSNTTQQPPTSGTNKPERGGSLSLFFRKVYHLASMHLTIICDKLHICEDLRLKIWTCFEYSLVHCTDLMLDQHLDQILMCAIYAVSKATNKDISFKDIVTCYETQIHASNSVCRDALIRNTSTSQNLPGSSRENIITQTLQLDPFQARSLGRAGQEERGQLFQFYNNVYVTKMNDFAMGFSSSSLTTDGVETPPLSTYPKPCIGALRRLRPSNQHSLYISSYKPDTPPSTPHATGFLYHISKTPSKSLREINNMIRTSVVPSRKHCVALLQDSSEEEEECEPPVKRHCQESASASF</sequence>
<feature type="region of interest" description="Disordered" evidence="1">
    <location>
        <begin position="588"/>
        <end position="611"/>
    </location>
</feature>
<gene>
    <name evidence="3" type="ORF">UPYG_G00087030</name>
</gene>
<dbReference type="EMBL" id="JAGEUA010000002">
    <property type="protein sequence ID" value="KAL1007457.1"/>
    <property type="molecule type" value="Genomic_DNA"/>
</dbReference>
<dbReference type="Gene3D" id="1.10.472.10">
    <property type="entry name" value="Cyclin-like"/>
    <property type="match status" value="2"/>
</dbReference>
<dbReference type="Pfam" id="PF01858">
    <property type="entry name" value="RB_A"/>
    <property type="match status" value="1"/>
</dbReference>
<dbReference type="Proteomes" id="UP001557470">
    <property type="component" value="Unassembled WGS sequence"/>
</dbReference>
<reference evidence="3 4" key="1">
    <citation type="submission" date="2024-06" db="EMBL/GenBank/DDBJ databases">
        <authorList>
            <person name="Pan Q."/>
            <person name="Wen M."/>
            <person name="Jouanno E."/>
            <person name="Zahm M."/>
            <person name="Klopp C."/>
            <person name="Cabau C."/>
            <person name="Louis A."/>
            <person name="Berthelot C."/>
            <person name="Parey E."/>
            <person name="Roest Crollius H."/>
            <person name="Montfort J."/>
            <person name="Robinson-Rechavi M."/>
            <person name="Bouchez O."/>
            <person name="Lampietro C."/>
            <person name="Lopez Roques C."/>
            <person name="Donnadieu C."/>
            <person name="Postlethwait J."/>
            <person name="Bobe J."/>
            <person name="Verreycken H."/>
            <person name="Guiguen Y."/>
        </authorList>
    </citation>
    <scope>NUCLEOTIDE SEQUENCE [LARGE SCALE GENOMIC DNA]</scope>
    <source>
        <strain evidence="3">Up_M1</strain>
        <tissue evidence="3">Testis</tissue>
    </source>
</reference>